<dbReference type="InterPro" id="IPR050411">
    <property type="entry name" value="AlphaKG_dependent_hydroxylases"/>
</dbReference>
<dbReference type="GO" id="GO:0016491">
    <property type="term" value="F:oxidoreductase activity"/>
    <property type="evidence" value="ECO:0007669"/>
    <property type="project" value="UniProtKB-KW"/>
</dbReference>
<protein>
    <recommendedName>
        <fullName evidence="2">TauD/TfdA-like domain-containing protein</fullName>
    </recommendedName>
</protein>
<comment type="caution">
    <text evidence="3">The sequence shown here is derived from an EMBL/GenBank/DDBJ whole genome shotgun (WGS) entry which is preliminary data.</text>
</comment>
<organism evidence="3 4">
    <name type="scientific">Riccia fluitans</name>
    <dbReference type="NCBI Taxonomy" id="41844"/>
    <lineage>
        <taxon>Eukaryota</taxon>
        <taxon>Viridiplantae</taxon>
        <taxon>Streptophyta</taxon>
        <taxon>Embryophyta</taxon>
        <taxon>Marchantiophyta</taxon>
        <taxon>Marchantiopsida</taxon>
        <taxon>Marchantiidae</taxon>
        <taxon>Marchantiales</taxon>
        <taxon>Ricciaceae</taxon>
        <taxon>Riccia</taxon>
    </lineage>
</organism>
<dbReference type="Gene3D" id="3.60.130.10">
    <property type="entry name" value="Clavaminate synthase-like"/>
    <property type="match status" value="1"/>
</dbReference>
<proteinExistence type="predicted"/>
<dbReference type="Proteomes" id="UP001605036">
    <property type="component" value="Unassembled WGS sequence"/>
</dbReference>
<dbReference type="InterPro" id="IPR003819">
    <property type="entry name" value="TauD/TfdA-like"/>
</dbReference>
<keyword evidence="1" id="KW-0560">Oxidoreductase</keyword>
<feature type="domain" description="TauD/TfdA-like" evidence="2">
    <location>
        <begin position="34"/>
        <end position="329"/>
    </location>
</feature>
<dbReference type="Pfam" id="PF02668">
    <property type="entry name" value="TauD"/>
    <property type="match status" value="1"/>
</dbReference>
<dbReference type="AlphaFoldDB" id="A0ABD1XFI9"/>
<keyword evidence="4" id="KW-1185">Reference proteome</keyword>
<dbReference type="InterPro" id="IPR042098">
    <property type="entry name" value="TauD-like_sf"/>
</dbReference>
<accession>A0ABD1XFI9</accession>
<evidence type="ECO:0000259" key="2">
    <source>
        <dbReference type="Pfam" id="PF02668"/>
    </source>
</evidence>
<reference evidence="3 4" key="1">
    <citation type="submission" date="2024-09" db="EMBL/GenBank/DDBJ databases">
        <title>Chromosome-scale assembly of Riccia fluitans.</title>
        <authorList>
            <person name="Paukszto L."/>
            <person name="Sawicki J."/>
            <person name="Karawczyk K."/>
            <person name="Piernik-Szablinska J."/>
            <person name="Szczecinska M."/>
            <person name="Mazdziarz M."/>
        </authorList>
    </citation>
    <scope>NUCLEOTIDE SEQUENCE [LARGE SCALE GENOMIC DNA]</scope>
    <source>
        <strain evidence="3">Rf_01</strain>
        <tissue evidence="3">Aerial parts of the thallus</tissue>
    </source>
</reference>
<dbReference type="PANTHER" id="PTHR10696:SF21">
    <property type="entry name" value="TAUD_TFDA-LIKE DOMAIN-CONTAINING PROTEIN"/>
    <property type="match status" value="1"/>
</dbReference>
<evidence type="ECO:0000256" key="1">
    <source>
        <dbReference type="ARBA" id="ARBA00023002"/>
    </source>
</evidence>
<dbReference type="EMBL" id="JBHFFA010000008">
    <property type="protein sequence ID" value="KAL2607555.1"/>
    <property type="molecule type" value="Genomic_DNA"/>
</dbReference>
<dbReference type="SUPFAM" id="SSF51197">
    <property type="entry name" value="Clavaminate synthase-like"/>
    <property type="match status" value="1"/>
</dbReference>
<evidence type="ECO:0000313" key="4">
    <source>
        <dbReference type="Proteomes" id="UP001605036"/>
    </source>
</evidence>
<gene>
    <name evidence="3" type="ORF">R1flu_026128</name>
</gene>
<evidence type="ECO:0000313" key="3">
    <source>
        <dbReference type="EMBL" id="KAL2607555.1"/>
    </source>
</evidence>
<dbReference type="PANTHER" id="PTHR10696">
    <property type="entry name" value="GAMMA-BUTYROBETAINE HYDROXYLASE-RELATED"/>
    <property type="match status" value="1"/>
</dbReference>
<name>A0ABD1XFI9_9MARC</name>
<sequence length="334" mass="38066">MASHLLQEVQIPEQKKVNTGGMLPCCLAPAEGQVVTVNELVDWIKKDKTWIEEQLVKSGAVVFRGCDVKTAEDFNAIVEAFDYEERLYTGGMAQRTRVVGRIYTANESPPHVYIPFHHEMAQLPTSPSKLFFFCHTEPTKGGETPLLWSNSIVRRMQQECPDFLQQLEEKGLVYQIFFGDEDIPEAFIVRSWKSLYKVKDRAELEAIIAKEEGRIKLEWIDGHGVKIVTGPLPAVKWDKQREQKVFYNYMVMNCTVEYEVLSKDKEAAAFENVTFGDGSSIPKEPVLICQKIMAEEKVEFKWRQGDVILVDNVAVQHSKNPCFSSRRILSSLVA</sequence>